<dbReference type="PROSITE" id="PS00211">
    <property type="entry name" value="ABC_TRANSPORTER_1"/>
    <property type="match status" value="1"/>
</dbReference>
<dbReference type="SMART" id="SM00382">
    <property type="entry name" value="AAA"/>
    <property type="match status" value="1"/>
</dbReference>
<dbReference type="Proteomes" id="UP000316649">
    <property type="component" value="Unassembled WGS sequence"/>
</dbReference>
<dbReference type="Pfam" id="PF00005">
    <property type="entry name" value="ABC_tran"/>
    <property type="match status" value="1"/>
</dbReference>
<name>A0A558DRG9_9GAMM</name>
<protein>
    <submittedName>
        <fullName evidence="5">ATP-binding cassette domain-containing protein</fullName>
    </submittedName>
</protein>
<dbReference type="GO" id="GO:0005524">
    <property type="term" value="F:ATP binding"/>
    <property type="evidence" value="ECO:0007669"/>
    <property type="project" value="UniProtKB-KW"/>
</dbReference>
<dbReference type="GO" id="GO:0044874">
    <property type="term" value="P:lipoprotein localization to outer membrane"/>
    <property type="evidence" value="ECO:0007669"/>
    <property type="project" value="TreeGrafter"/>
</dbReference>
<keyword evidence="3 5" id="KW-0067">ATP-binding</keyword>
<comment type="similarity">
    <text evidence="1">Belongs to the ABC transporter superfamily.</text>
</comment>
<dbReference type="InterPro" id="IPR003439">
    <property type="entry name" value="ABC_transporter-like_ATP-bd"/>
</dbReference>
<reference evidence="5 6" key="1">
    <citation type="submission" date="2019-07" db="EMBL/GenBank/DDBJ databases">
        <title>The pathways for chlorine oxyanion respiration interact through the shared metabolite chlorate.</title>
        <authorList>
            <person name="Barnum T.P."/>
            <person name="Cheng Y."/>
            <person name="Hill K.A."/>
            <person name="Lucas L.N."/>
            <person name="Carlson H.K."/>
            <person name="Coates J.D."/>
        </authorList>
    </citation>
    <scope>NUCLEOTIDE SEQUENCE [LARGE SCALE GENOMIC DNA]</scope>
    <source>
        <strain evidence="5 6">BK-1</strain>
    </source>
</reference>
<gene>
    <name evidence="5" type="ORF">FHP88_11105</name>
</gene>
<keyword evidence="2" id="KW-0547">Nucleotide-binding</keyword>
<dbReference type="GO" id="GO:0005886">
    <property type="term" value="C:plasma membrane"/>
    <property type="evidence" value="ECO:0007669"/>
    <property type="project" value="TreeGrafter"/>
</dbReference>
<dbReference type="Gene3D" id="3.40.50.300">
    <property type="entry name" value="P-loop containing nucleotide triphosphate hydrolases"/>
    <property type="match status" value="1"/>
</dbReference>
<evidence type="ECO:0000313" key="6">
    <source>
        <dbReference type="Proteomes" id="UP000316649"/>
    </source>
</evidence>
<organism evidence="5 6">
    <name type="scientific">Sedimenticola selenatireducens</name>
    <dbReference type="NCBI Taxonomy" id="191960"/>
    <lineage>
        <taxon>Bacteria</taxon>
        <taxon>Pseudomonadati</taxon>
        <taxon>Pseudomonadota</taxon>
        <taxon>Gammaproteobacteria</taxon>
        <taxon>Chromatiales</taxon>
        <taxon>Sedimenticolaceae</taxon>
        <taxon>Sedimenticola</taxon>
    </lineage>
</organism>
<proteinExistence type="inferred from homology"/>
<dbReference type="GO" id="GO:0016887">
    <property type="term" value="F:ATP hydrolysis activity"/>
    <property type="evidence" value="ECO:0007669"/>
    <property type="project" value="InterPro"/>
</dbReference>
<evidence type="ECO:0000256" key="2">
    <source>
        <dbReference type="ARBA" id="ARBA00022741"/>
    </source>
</evidence>
<dbReference type="PANTHER" id="PTHR24220:SF689">
    <property type="entry name" value="LIPOPROTEIN-RELEASING SYSTEM ATP-BINDING PROTEIN LOLD"/>
    <property type="match status" value="1"/>
</dbReference>
<dbReference type="PROSITE" id="PS50893">
    <property type="entry name" value="ABC_TRANSPORTER_2"/>
    <property type="match status" value="1"/>
</dbReference>
<dbReference type="GO" id="GO:0022857">
    <property type="term" value="F:transmembrane transporter activity"/>
    <property type="evidence" value="ECO:0007669"/>
    <property type="project" value="TreeGrafter"/>
</dbReference>
<dbReference type="InterPro" id="IPR003593">
    <property type="entry name" value="AAA+_ATPase"/>
</dbReference>
<dbReference type="InterPro" id="IPR027417">
    <property type="entry name" value="P-loop_NTPase"/>
</dbReference>
<evidence type="ECO:0000313" key="5">
    <source>
        <dbReference type="EMBL" id="TVO73603.1"/>
    </source>
</evidence>
<evidence type="ECO:0000259" key="4">
    <source>
        <dbReference type="PROSITE" id="PS50893"/>
    </source>
</evidence>
<dbReference type="PANTHER" id="PTHR24220">
    <property type="entry name" value="IMPORT ATP-BINDING PROTEIN"/>
    <property type="match status" value="1"/>
</dbReference>
<accession>A0A558DRG9</accession>
<comment type="caution">
    <text evidence="5">The sequence shown here is derived from an EMBL/GenBank/DDBJ whole genome shotgun (WGS) entry which is preliminary data.</text>
</comment>
<dbReference type="GO" id="GO:0089705">
    <property type="term" value="P:protein localization to outer membrane"/>
    <property type="evidence" value="ECO:0007669"/>
    <property type="project" value="TreeGrafter"/>
</dbReference>
<dbReference type="SUPFAM" id="SSF52540">
    <property type="entry name" value="P-loop containing nucleoside triphosphate hydrolases"/>
    <property type="match status" value="1"/>
</dbReference>
<sequence length="238" mass="26243">MQQVVKSRSHAGSSFQLVVPELSVSPGEFVAVVGESGCGKSTLLDLLALISKPDAADCYRLVFADSEQHDVADLWSRNDEYALASIRRQHLGYVLQTGGLLPYLNVRDNLLLPMRINRLPGGSKRVKEMAERMGVADCLNRLPESLSGGQRQRVAILRALSHSPRLVLADEPTAAVDKRRARLIVQDLRSLARDEGLSIIMVTHDLDLVHEVADRTYGFEVSQVSENETLSICSQEVL</sequence>
<dbReference type="InterPro" id="IPR015854">
    <property type="entry name" value="ABC_transpr_LolD-like"/>
</dbReference>
<dbReference type="AlphaFoldDB" id="A0A558DRG9"/>
<evidence type="ECO:0000256" key="3">
    <source>
        <dbReference type="ARBA" id="ARBA00022840"/>
    </source>
</evidence>
<evidence type="ECO:0000256" key="1">
    <source>
        <dbReference type="ARBA" id="ARBA00005417"/>
    </source>
</evidence>
<keyword evidence="6" id="KW-1185">Reference proteome</keyword>
<dbReference type="EMBL" id="VMNH01000013">
    <property type="protein sequence ID" value="TVO73603.1"/>
    <property type="molecule type" value="Genomic_DNA"/>
</dbReference>
<feature type="domain" description="ABC transporter" evidence="4">
    <location>
        <begin position="1"/>
        <end position="237"/>
    </location>
</feature>
<dbReference type="InterPro" id="IPR017871">
    <property type="entry name" value="ABC_transporter-like_CS"/>
</dbReference>
<dbReference type="OrthoDB" id="5675710at2"/>